<accession>A0A8X7CHL3</accession>
<sequence length="99" mass="11164">MVVLRILEASLYLFFSVIADYIQVDLVSFLEILGSVLVVVDLIKNLTGNYFESATQVQERKVIAQRDDDKFQRIEVPVVHSLMVFKMCEGARSSSSTCS</sequence>
<evidence type="ECO:0000313" key="1">
    <source>
        <dbReference type="EMBL" id="GFY64927.1"/>
    </source>
</evidence>
<proteinExistence type="predicted"/>
<reference evidence="1" key="1">
    <citation type="submission" date="2020-08" db="EMBL/GenBank/DDBJ databases">
        <title>Multicomponent nature underlies the extraordinary mechanical properties of spider dragline silk.</title>
        <authorList>
            <person name="Kono N."/>
            <person name="Nakamura H."/>
            <person name="Mori M."/>
            <person name="Yoshida Y."/>
            <person name="Ohtoshi R."/>
            <person name="Malay A.D."/>
            <person name="Moran D.A.P."/>
            <person name="Tomita M."/>
            <person name="Numata K."/>
            <person name="Arakawa K."/>
        </authorList>
    </citation>
    <scope>NUCLEOTIDE SEQUENCE</scope>
</reference>
<evidence type="ECO:0000313" key="2">
    <source>
        <dbReference type="Proteomes" id="UP000886998"/>
    </source>
</evidence>
<organism evidence="1 2">
    <name type="scientific">Trichonephila inaurata madagascariensis</name>
    <dbReference type="NCBI Taxonomy" id="2747483"/>
    <lineage>
        <taxon>Eukaryota</taxon>
        <taxon>Metazoa</taxon>
        <taxon>Ecdysozoa</taxon>
        <taxon>Arthropoda</taxon>
        <taxon>Chelicerata</taxon>
        <taxon>Arachnida</taxon>
        <taxon>Araneae</taxon>
        <taxon>Araneomorphae</taxon>
        <taxon>Entelegynae</taxon>
        <taxon>Araneoidea</taxon>
        <taxon>Nephilidae</taxon>
        <taxon>Trichonephila</taxon>
        <taxon>Trichonephila inaurata</taxon>
    </lineage>
</organism>
<name>A0A8X7CHL3_9ARAC</name>
<dbReference type="AlphaFoldDB" id="A0A8X7CHL3"/>
<keyword evidence="2" id="KW-1185">Reference proteome</keyword>
<comment type="caution">
    <text evidence="1">The sequence shown here is derived from an EMBL/GenBank/DDBJ whole genome shotgun (WGS) entry which is preliminary data.</text>
</comment>
<dbReference type="EMBL" id="BMAV01015470">
    <property type="protein sequence ID" value="GFY64927.1"/>
    <property type="molecule type" value="Genomic_DNA"/>
</dbReference>
<dbReference type="OrthoDB" id="10368171at2759"/>
<protein>
    <submittedName>
        <fullName evidence="1">Uncharacterized protein</fullName>
    </submittedName>
</protein>
<dbReference type="Proteomes" id="UP000886998">
    <property type="component" value="Unassembled WGS sequence"/>
</dbReference>
<gene>
    <name evidence="1" type="ORF">TNIN_216011</name>
</gene>